<evidence type="ECO:0000256" key="6">
    <source>
        <dbReference type="SAM" id="MobiDB-lite"/>
    </source>
</evidence>
<feature type="region of interest" description="Disordered" evidence="6">
    <location>
        <begin position="160"/>
        <end position="208"/>
    </location>
</feature>
<dbReference type="PANTHER" id="PTHR24421:SF10">
    <property type="entry name" value="NITRATE_NITRITE SENSOR PROTEIN NARQ"/>
    <property type="match status" value="1"/>
</dbReference>
<protein>
    <recommendedName>
        <fullName evidence="2">histidine kinase</fullName>
        <ecNumber evidence="2">2.7.13.3</ecNumber>
    </recommendedName>
</protein>
<dbReference type="SUPFAM" id="SSF55874">
    <property type="entry name" value="ATPase domain of HSP90 chaperone/DNA topoisomerase II/histidine kinase"/>
    <property type="match status" value="1"/>
</dbReference>
<evidence type="ECO:0000256" key="4">
    <source>
        <dbReference type="ARBA" id="ARBA00022777"/>
    </source>
</evidence>
<dbReference type="Gene3D" id="3.30.565.10">
    <property type="entry name" value="Histidine kinase-like ATPase, C-terminal domain"/>
    <property type="match status" value="1"/>
</dbReference>
<organism evidence="8 9">
    <name type="scientific">Variovorax humicola</name>
    <dbReference type="NCBI Taxonomy" id="1769758"/>
    <lineage>
        <taxon>Bacteria</taxon>
        <taxon>Pseudomonadati</taxon>
        <taxon>Pseudomonadota</taxon>
        <taxon>Betaproteobacteria</taxon>
        <taxon>Burkholderiales</taxon>
        <taxon>Comamonadaceae</taxon>
        <taxon>Variovorax</taxon>
    </lineage>
</organism>
<dbReference type="CDD" id="cd16917">
    <property type="entry name" value="HATPase_UhpB-NarQ-NarX-like"/>
    <property type="match status" value="1"/>
</dbReference>
<sequence length="208" mass="22104">MEQHFQHLNAGLALKRRIIDGHRPSSPGAAGLGAALDHLARDFSLSAGIPVTMGRQEVVVLESTHWAIYRVVQESLTNVGRYAHADKVKVSLLDGERDVIVIVADNGRGFDPGCHRPGRHGIAAVRQRVEACGGQLRVTSAPGKGTRDLRGDSAAGWHGMSCIGPLQSTRQAPSNGARPTDGASGYWPSPSTSSPSRANHQSFPATKH</sequence>
<reference evidence="8 9" key="1">
    <citation type="submission" date="2024-03" db="EMBL/GenBank/DDBJ databases">
        <title>Novel species of the genus Variovorax.</title>
        <authorList>
            <person name="Liu Q."/>
            <person name="Xin Y.-H."/>
        </authorList>
    </citation>
    <scope>NUCLEOTIDE SEQUENCE [LARGE SCALE GENOMIC DNA]</scope>
    <source>
        <strain evidence="8 9">KACC 18501</strain>
    </source>
</reference>
<dbReference type="InterPro" id="IPR036890">
    <property type="entry name" value="HATPase_C_sf"/>
</dbReference>
<feature type="domain" description="Histidine kinase/HSP90-like ATPase" evidence="7">
    <location>
        <begin position="68"/>
        <end position="147"/>
    </location>
</feature>
<evidence type="ECO:0000259" key="7">
    <source>
        <dbReference type="Pfam" id="PF02518"/>
    </source>
</evidence>
<keyword evidence="5" id="KW-0902">Two-component regulatory system</keyword>
<accession>A0ABU8W9J9</accession>
<dbReference type="PANTHER" id="PTHR24421">
    <property type="entry name" value="NITRATE/NITRITE SENSOR PROTEIN NARX-RELATED"/>
    <property type="match status" value="1"/>
</dbReference>
<comment type="caution">
    <text evidence="8">The sequence shown here is derived from an EMBL/GenBank/DDBJ whole genome shotgun (WGS) entry which is preliminary data.</text>
</comment>
<evidence type="ECO:0000256" key="5">
    <source>
        <dbReference type="ARBA" id="ARBA00023012"/>
    </source>
</evidence>
<keyword evidence="8" id="KW-0547">Nucleotide-binding</keyword>
<comment type="catalytic activity">
    <reaction evidence="1">
        <text>ATP + protein L-histidine = ADP + protein N-phospho-L-histidine.</text>
        <dbReference type="EC" id="2.7.13.3"/>
    </reaction>
</comment>
<dbReference type="GO" id="GO:0005524">
    <property type="term" value="F:ATP binding"/>
    <property type="evidence" value="ECO:0007669"/>
    <property type="project" value="UniProtKB-KW"/>
</dbReference>
<feature type="compositionally biased region" description="Polar residues" evidence="6">
    <location>
        <begin position="189"/>
        <end position="208"/>
    </location>
</feature>
<keyword evidence="8" id="KW-0067">ATP-binding</keyword>
<keyword evidence="9" id="KW-1185">Reference proteome</keyword>
<keyword evidence="4" id="KW-0418">Kinase</keyword>
<dbReference type="EMBL" id="JBBKZV010000039">
    <property type="protein sequence ID" value="MEJ8826711.1"/>
    <property type="molecule type" value="Genomic_DNA"/>
</dbReference>
<dbReference type="InterPro" id="IPR003594">
    <property type="entry name" value="HATPase_dom"/>
</dbReference>
<name>A0ABU8W9J9_9BURK</name>
<dbReference type="Pfam" id="PF02518">
    <property type="entry name" value="HATPase_c"/>
    <property type="match status" value="1"/>
</dbReference>
<proteinExistence type="predicted"/>
<dbReference type="Proteomes" id="UP001363010">
    <property type="component" value="Unassembled WGS sequence"/>
</dbReference>
<dbReference type="InterPro" id="IPR050482">
    <property type="entry name" value="Sensor_HK_TwoCompSys"/>
</dbReference>
<gene>
    <name evidence="8" type="ORF">WKW80_32675</name>
</gene>
<dbReference type="EC" id="2.7.13.3" evidence="2"/>
<evidence type="ECO:0000313" key="8">
    <source>
        <dbReference type="EMBL" id="MEJ8826711.1"/>
    </source>
</evidence>
<evidence type="ECO:0000313" key="9">
    <source>
        <dbReference type="Proteomes" id="UP001363010"/>
    </source>
</evidence>
<evidence type="ECO:0000256" key="3">
    <source>
        <dbReference type="ARBA" id="ARBA00022679"/>
    </source>
</evidence>
<dbReference type="RefSeq" id="WP_340367746.1">
    <property type="nucleotide sequence ID" value="NZ_JBBKZV010000039.1"/>
</dbReference>
<evidence type="ECO:0000256" key="2">
    <source>
        <dbReference type="ARBA" id="ARBA00012438"/>
    </source>
</evidence>
<keyword evidence="3" id="KW-0808">Transferase</keyword>
<evidence type="ECO:0000256" key="1">
    <source>
        <dbReference type="ARBA" id="ARBA00000085"/>
    </source>
</evidence>